<comment type="caution">
    <text evidence="5">The sequence shown here is derived from an EMBL/GenBank/DDBJ whole genome shotgun (WGS) entry which is preliminary data.</text>
</comment>
<evidence type="ECO:0000256" key="1">
    <source>
        <dbReference type="ARBA" id="ARBA00004202"/>
    </source>
</evidence>
<dbReference type="Pfam" id="PF03459">
    <property type="entry name" value="TOBE"/>
    <property type="match status" value="1"/>
</dbReference>
<dbReference type="InterPro" id="IPR036388">
    <property type="entry name" value="WH-like_DNA-bd_sf"/>
</dbReference>
<dbReference type="GO" id="GO:0005886">
    <property type="term" value="C:plasma membrane"/>
    <property type="evidence" value="ECO:0007669"/>
    <property type="project" value="UniProtKB-SubCell"/>
</dbReference>
<dbReference type="AlphaFoldDB" id="A0ABD6DWY9"/>
<gene>
    <name evidence="5" type="ORF">ACFSAS_12485</name>
</gene>
<dbReference type="InterPro" id="IPR005116">
    <property type="entry name" value="Transp-assoc_OB_typ1"/>
</dbReference>
<dbReference type="EMBL" id="JBHUDP010000004">
    <property type="protein sequence ID" value="MFD1686429.1"/>
    <property type="molecule type" value="Genomic_DNA"/>
</dbReference>
<name>A0ABD6DWY9_9EURY</name>
<dbReference type="SUPFAM" id="SSF46785">
    <property type="entry name" value="Winged helix' DNA-binding domain"/>
    <property type="match status" value="1"/>
</dbReference>
<dbReference type="InterPro" id="IPR000847">
    <property type="entry name" value="LysR_HTH_N"/>
</dbReference>
<evidence type="ECO:0000256" key="2">
    <source>
        <dbReference type="ARBA" id="ARBA00022505"/>
    </source>
</evidence>
<dbReference type="Proteomes" id="UP001597092">
    <property type="component" value="Unassembled WGS sequence"/>
</dbReference>
<dbReference type="PROSITE" id="PS51866">
    <property type="entry name" value="MOP"/>
    <property type="match status" value="1"/>
</dbReference>
<dbReference type="RefSeq" id="WP_345780179.1">
    <property type="nucleotide sequence ID" value="NZ_JANHAW010000001.1"/>
</dbReference>
<organism evidence="5 6">
    <name type="scientific">Halobellus litoreus</name>
    <dbReference type="NCBI Taxonomy" id="755310"/>
    <lineage>
        <taxon>Archaea</taxon>
        <taxon>Methanobacteriati</taxon>
        <taxon>Methanobacteriota</taxon>
        <taxon>Stenosarchaea group</taxon>
        <taxon>Halobacteria</taxon>
        <taxon>Halobacteriales</taxon>
        <taxon>Haloferacaceae</taxon>
        <taxon>Halobellus</taxon>
    </lineage>
</organism>
<comment type="subcellular location">
    <subcellularLocation>
        <location evidence="1">Cell membrane</location>
        <topology evidence="1">Peripheral membrane protein</topology>
    </subcellularLocation>
</comment>
<dbReference type="InterPro" id="IPR036390">
    <property type="entry name" value="WH_DNA-bd_sf"/>
</dbReference>
<accession>A0ABD6DWY9</accession>
<dbReference type="Gene3D" id="1.10.10.10">
    <property type="entry name" value="Winged helix-like DNA-binding domain superfamily/Winged helix DNA-binding domain"/>
    <property type="match status" value="1"/>
</dbReference>
<dbReference type="PANTHER" id="PTHR30432">
    <property type="entry name" value="TRANSCRIPTIONAL REGULATOR MODE"/>
    <property type="match status" value="1"/>
</dbReference>
<dbReference type="InterPro" id="IPR008995">
    <property type="entry name" value="Mo/tungstate-bd_C_term_dom"/>
</dbReference>
<sequence length="257" mass="27125">MQTRGEPFIEIDGERIDARDVEALYGIDEFGSMYRAAEELGRSYARIQQRVTELEETLGPLVARQRGGKGGGGSTLTDGARDLLARFERLRAEFSGLARAEESVFSGTLVDRDGLLGTVETPAGTVRAIVADAEPGGERDEAAKSDSGGTDRANATVQIGVRSDAVGLTTPEAAPEPTGTSIRNRFEGTVESIESEDGVARVTVDVGVDAPLRTLLTETSRETLDLSPGDPVVASFKATAARGVLAPERDVADASEE</sequence>
<dbReference type="Gene3D" id="2.40.50.100">
    <property type="match status" value="1"/>
</dbReference>
<dbReference type="InterPro" id="IPR051815">
    <property type="entry name" value="Molybdate_resp_trans_reg"/>
</dbReference>
<dbReference type="PANTHER" id="PTHR30432:SF1">
    <property type="entry name" value="DNA-BINDING TRANSCRIPTIONAL DUAL REGULATOR MODE"/>
    <property type="match status" value="1"/>
</dbReference>
<evidence type="ECO:0000256" key="3">
    <source>
        <dbReference type="SAM" id="MobiDB-lite"/>
    </source>
</evidence>
<evidence type="ECO:0000313" key="5">
    <source>
        <dbReference type="EMBL" id="MFD1686429.1"/>
    </source>
</evidence>
<dbReference type="SUPFAM" id="SSF50331">
    <property type="entry name" value="MOP-like"/>
    <property type="match status" value="1"/>
</dbReference>
<keyword evidence="2" id="KW-0500">Molybdenum</keyword>
<evidence type="ECO:0000259" key="4">
    <source>
        <dbReference type="PROSITE" id="PS51866"/>
    </source>
</evidence>
<keyword evidence="6" id="KW-1185">Reference proteome</keyword>
<dbReference type="Pfam" id="PF00126">
    <property type="entry name" value="HTH_1"/>
    <property type="match status" value="1"/>
</dbReference>
<protein>
    <submittedName>
        <fullName evidence="5">TOBE domain-containing protein</fullName>
    </submittedName>
</protein>
<proteinExistence type="predicted"/>
<dbReference type="InterPro" id="IPR004606">
    <property type="entry name" value="Mop_domain"/>
</dbReference>
<feature type="domain" description="Mop" evidence="4">
    <location>
        <begin position="179"/>
        <end position="245"/>
    </location>
</feature>
<evidence type="ECO:0000313" key="6">
    <source>
        <dbReference type="Proteomes" id="UP001597092"/>
    </source>
</evidence>
<reference evidence="5 6" key="1">
    <citation type="journal article" date="2019" name="Int. J. Syst. Evol. Microbiol.">
        <title>The Global Catalogue of Microorganisms (GCM) 10K type strain sequencing project: providing services to taxonomists for standard genome sequencing and annotation.</title>
        <authorList>
            <consortium name="The Broad Institute Genomics Platform"/>
            <consortium name="The Broad Institute Genome Sequencing Center for Infectious Disease"/>
            <person name="Wu L."/>
            <person name="Ma J."/>
        </authorList>
    </citation>
    <scope>NUCLEOTIDE SEQUENCE [LARGE SCALE GENOMIC DNA]</scope>
    <source>
        <strain evidence="5 6">CGMCC 1.10387</strain>
    </source>
</reference>
<feature type="region of interest" description="Disordered" evidence="3">
    <location>
        <begin position="133"/>
        <end position="152"/>
    </location>
</feature>